<keyword evidence="6" id="KW-0460">Magnesium</keyword>
<evidence type="ECO:0000256" key="7">
    <source>
        <dbReference type="ARBA" id="ARBA00023134"/>
    </source>
</evidence>
<evidence type="ECO:0000256" key="9">
    <source>
        <dbReference type="ARBA" id="ARBA00023306"/>
    </source>
</evidence>
<keyword evidence="3 10" id="KW-0132">Cell division</keyword>
<evidence type="ECO:0000256" key="4">
    <source>
        <dbReference type="ARBA" id="ARBA00022723"/>
    </source>
</evidence>
<dbReference type="Pfam" id="PF01926">
    <property type="entry name" value="MMR_HSR1"/>
    <property type="match status" value="1"/>
</dbReference>
<keyword evidence="5 10" id="KW-0547">Nucleotide-binding</keyword>
<evidence type="ECO:0000256" key="3">
    <source>
        <dbReference type="ARBA" id="ARBA00022618"/>
    </source>
</evidence>
<dbReference type="Proteomes" id="UP000295221">
    <property type="component" value="Unassembled WGS sequence"/>
</dbReference>
<comment type="caution">
    <text evidence="12">The sequence shown here is derived from an EMBL/GenBank/DDBJ whole genome shotgun (WGS) entry which is preliminary data.</text>
</comment>
<name>A0A4R2GMG8_9BACT</name>
<accession>A0A4R2GMG8</accession>
<dbReference type="InterPro" id="IPR027417">
    <property type="entry name" value="P-loop_NTPase"/>
</dbReference>
<keyword evidence="4" id="KW-0479">Metal-binding</keyword>
<proteinExistence type="inferred from homology"/>
<dbReference type="InterPro" id="IPR019987">
    <property type="entry name" value="GTP-bd_ribosome_bio_YsxC"/>
</dbReference>
<dbReference type="InterPro" id="IPR030393">
    <property type="entry name" value="G_ENGB_dom"/>
</dbReference>
<evidence type="ECO:0000259" key="11">
    <source>
        <dbReference type="PROSITE" id="PS51706"/>
    </source>
</evidence>
<dbReference type="InterPro" id="IPR006073">
    <property type="entry name" value="GTP-bd"/>
</dbReference>
<dbReference type="SUPFAM" id="SSF52540">
    <property type="entry name" value="P-loop containing nucleoside triphosphate hydrolases"/>
    <property type="match status" value="1"/>
</dbReference>
<sequence>MLIKEARFLVSNQKADKCPPPKMPEYAFIGRSNVGKSSLINMLCNSKKLAKTSSTPGKTQLINHFIINQSWYLVDLPGYGYAKVAKTQRAKFGRMIMDYLATRENLMCLFILVDSRIEPQTIDLEFMRKMGEAQIPFCLIFTKVDKLKKQGSLQLIEKYMQSLTEDWEELPQYFISSAEKGTGRDEILQFIEQINSTWNK</sequence>
<keyword evidence="8 10" id="KW-0717">Septation</keyword>
<dbReference type="FunFam" id="3.40.50.300:FF:000098">
    <property type="entry name" value="Probable GTP-binding protein EngB"/>
    <property type="match status" value="1"/>
</dbReference>
<comment type="cofactor">
    <cofactor evidence="1">
        <name>Mg(2+)</name>
        <dbReference type="ChEBI" id="CHEBI:18420"/>
    </cofactor>
</comment>
<dbReference type="Gene3D" id="3.40.50.300">
    <property type="entry name" value="P-loop containing nucleotide triphosphate hydrolases"/>
    <property type="match status" value="1"/>
</dbReference>
<dbReference type="NCBIfam" id="TIGR03598">
    <property type="entry name" value="GTPase_YsxC"/>
    <property type="match status" value="1"/>
</dbReference>
<dbReference type="RefSeq" id="WP_132430974.1">
    <property type="nucleotide sequence ID" value="NZ_SLWK01000001.1"/>
</dbReference>
<dbReference type="HAMAP" id="MF_00321">
    <property type="entry name" value="GTPase_EngB"/>
    <property type="match status" value="1"/>
</dbReference>
<dbReference type="PROSITE" id="PS51706">
    <property type="entry name" value="G_ENGB"/>
    <property type="match status" value="1"/>
</dbReference>
<evidence type="ECO:0000256" key="1">
    <source>
        <dbReference type="ARBA" id="ARBA00001946"/>
    </source>
</evidence>
<evidence type="ECO:0000256" key="5">
    <source>
        <dbReference type="ARBA" id="ARBA00022741"/>
    </source>
</evidence>
<evidence type="ECO:0000256" key="10">
    <source>
        <dbReference type="HAMAP-Rule" id="MF_00321"/>
    </source>
</evidence>
<dbReference type="AlphaFoldDB" id="A0A4R2GMG8"/>
<dbReference type="GO" id="GO:0046872">
    <property type="term" value="F:metal ion binding"/>
    <property type="evidence" value="ECO:0007669"/>
    <property type="project" value="UniProtKB-KW"/>
</dbReference>
<comment type="function">
    <text evidence="10">Necessary for normal cell division and for the maintenance of normal septation.</text>
</comment>
<dbReference type="EMBL" id="SLWK01000001">
    <property type="protein sequence ID" value="TCO10455.1"/>
    <property type="molecule type" value="Genomic_DNA"/>
</dbReference>
<protein>
    <recommendedName>
        <fullName evidence="10">Probable GTP-binding protein EngB</fullName>
    </recommendedName>
</protein>
<reference evidence="12 13" key="1">
    <citation type="submission" date="2019-03" db="EMBL/GenBank/DDBJ databases">
        <title>Genomic Encyclopedia of Type Strains, Phase IV (KMG-IV): sequencing the most valuable type-strain genomes for metagenomic binning, comparative biology and taxonomic classification.</title>
        <authorList>
            <person name="Goeker M."/>
        </authorList>
    </citation>
    <scope>NUCLEOTIDE SEQUENCE [LARGE SCALE GENOMIC DNA]</scope>
    <source>
        <strain evidence="12 13">DSM 24179</strain>
    </source>
</reference>
<dbReference type="PANTHER" id="PTHR11649:SF13">
    <property type="entry name" value="ENGB-TYPE G DOMAIN-CONTAINING PROTEIN"/>
    <property type="match status" value="1"/>
</dbReference>
<gene>
    <name evidence="10" type="primary">engB</name>
    <name evidence="12" type="ORF">EV194_10185</name>
</gene>
<evidence type="ECO:0000256" key="2">
    <source>
        <dbReference type="ARBA" id="ARBA00009638"/>
    </source>
</evidence>
<keyword evidence="9 10" id="KW-0131">Cell cycle</keyword>
<dbReference type="CDD" id="cd01876">
    <property type="entry name" value="YihA_EngB"/>
    <property type="match status" value="1"/>
</dbReference>
<dbReference type="OrthoDB" id="9804921at2"/>
<evidence type="ECO:0000256" key="6">
    <source>
        <dbReference type="ARBA" id="ARBA00022842"/>
    </source>
</evidence>
<dbReference type="GO" id="GO:0005525">
    <property type="term" value="F:GTP binding"/>
    <property type="evidence" value="ECO:0007669"/>
    <property type="project" value="UniProtKB-UniRule"/>
</dbReference>
<evidence type="ECO:0000313" key="12">
    <source>
        <dbReference type="EMBL" id="TCO10455.1"/>
    </source>
</evidence>
<comment type="similarity">
    <text evidence="2 10">Belongs to the TRAFAC class TrmE-Era-EngA-EngB-Septin-like GTPase superfamily. EngB GTPase family.</text>
</comment>
<organism evidence="12 13">
    <name type="scientific">Natronoflexus pectinivorans</name>
    <dbReference type="NCBI Taxonomy" id="682526"/>
    <lineage>
        <taxon>Bacteria</taxon>
        <taxon>Pseudomonadati</taxon>
        <taxon>Bacteroidota</taxon>
        <taxon>Bacteroidia</taxon>
        <taxon>Marinilabiliales</taxon>
        <taxon>Marinilabiliaceae</taxon>
        <taxon>Natronoflexus</taxon>
    </lineage>
</organism>
<dbReference type="GO" id="GO:0000917">
    <property type="term" value="P:division septum assembly"/>
    <property type="evidence" value="ECO:0007669"/>
    <property type="project" value="UniProtKB-KW"/>
</dbReference>
<keyword evidence="7 10" id="KW-0342">GTP-binding</keyword>
<evidence type="ECO:0000313" key="13">
    <source>
        <dbReference type="Proteomes" id="UP000295221"/>
    </source>
</evidence>
<keyword evidence="13" id="KW-1185">Reference proteome</keyword>
<feature type="domain" description="EngB-type G" evidence="11">
    <location>
        <begin position="22"/>
        <end position="197"/>
    </location>
</feature>
<evidence type="ECO:0000256" key="8">
    <source>
        <dbReference type="ARBA" id="ARBA00023210"/>
    </source>
</evidence>
<dbReference type="PANTHER" id="PTHR11649">
    <property type="entry name" value="MSS1/TRME-RELATED GTP-BINDING PROTEIN"/>
    <property type="match status" value="1"/>
</dbReference>